<reference evidence="2 3" key="1">
    <citation type="submission" date="2021-03" db="EMBL/GenBank/DDBJ databases">
        <authorList>
            <person name="King G.J."/>
            <person name="Bancroft I."/>
            <person name="Baten A."/>
            <person name="Bloomfield J."/>
            <person name="Borpatragohain P."/>
            <person name="He Z."/>
            <person name="Irish N."/>
            <person name="Irwin J."/>
            <person name="Liu K."/>
            <person name="Mauleon R.P."/>
            <person name="Moore J."/>
            <person name="Morris R."/>
            <person name="Ostergaard L."/>
            <person name="Wang B."/>
            <person name="Wells R."/>
        </authorList>
    </citation>
    <scope>NUCLEOTIDE SEQUENCE [LARGE SCALE GENOMIC DNA]</scope>
    <source>
        <strain evidence="2">R-o-18</strain>
        <tissue evidence="2">Leaf</tissue>
    </source>
</reference>
<protein>
    <submittedName>
        <fullName evidence="2">Uncharacterized protein</fullName>
    </submittedName>
</protein>
<feature type="signal peptide" evidence="1">
    <location>
        <begin position="1"/>
        <end position="29"/>
    </location>
</feature>
<keyword evidence="1" id="KW-0732">Signal</keyword>
<keyword evidence="3" id="KW-1185">Reference proteome</keyword>
<comment type="caution">
    <text evidence="2">The sequence shown here is derived from an EMBL/GenBank/DDBJ whole genome shotgun (WGS) entry which is preliminary data.</text>
</comment>
<evidence type="ECO:0000313" key="2">
    <source>
        <dbReference type="EMBL" id="KAG5410652.1"/>
    </source>
</evidence>
<feature type="chain" id="PRO_5046066353" evidence="1">
    <location>
        <begin position="30"/>
        <end position="86"/>
    </location>
</feature>
<organism evidence="2 3">
    <name type="scientific">Brassica rapa subsp. trilocularis</name>
    <dbReference type="NCBI Taxonomy" id="1813537"/>
    <lineage>
        <taxon>Eukaryota</taxon>
        <taxon>Viridiplantae</taxon>
        <taxon>Streptophyta</taxon>
        <taxon>Embryophyta</taxon>
        <taxon>Tracheophyta</taxon>
        <taxon>Spermatophyta</taxon>
        <taxon>Magnoliopsida</taxon>
        <taxon>eudicotyledons</taxon>
        <taxon>Gunneridae</taxon>
        <taxon>Pentapetalae</taxon>
        <taxon>rosids</taxon>
        <taxon>malvids</taxon>
        <taxon>Brassicales</taxon>
        <taxon>Brassicaceae</taxon>
        <taxon>Brassiceae</taxon>
        <taxon>Brassica</taxon>
    </lineage>
</organism>
<accession>A0ABQ7NIE7</accession>
<proteinExistence type="predicted"/>
<evidence type="ECO:0000256" key="1">
    <source>
        <dbReference type="SAM" id="SignalP"/>
    </source>
</evidence>
<sequence>MFLARTFNHLNPLIHYLIFIAAFIDRLKASLSCCRQVAKTRLGGLECKERGELMGVDMLLRDGKATVIQVSINMHSPNGFKHILID</sequence>
<dbReference type="EMBL" id="JADBGQ010000002">
    <property type="protein sequence ID" value="KAG5410652.1"/>
    <property type="molecule type" value="Genomic_DNA"/>
</dbReference>
<dbReference type="Proteomes" id="UP000823674">
    <property type="component" value="Chromosome A02"/>
</dbReference>
<gene>
    <name evidence="2" type="primary">A02g506650.1_BraROA</name>
    <name evidence="2" type="ORF">IGI04_006971</name>
</gene>
<evidence type="ECO:0000313" key="3">
    <source>
        <dbReference type="Proteomes" id="UP000823674"/>
    </source>
</evidence>
<name>A0ABQ7NIE7_BRACM</name>